<dbReference type="Gene3D" id="3.40.430.10">
    <property type="entry name" value="Dihydrofolate Reductase, subunit A"/>
    <property type="match status" value="1"/>
</dbReference>
<evidence type="ECO:0000256" key="8">
    <source>
        <dbReference type="ARBA" id="ARBA00025067"/>
    </source>
</evidence>
<comment type="similarity">
    <text evidence="2 9 10">Belongs to the dihydrofolate reductase family.</text>
</comment>
<comment type="function">
    <text evidence="8 9">Key enzyme in folate metabolism. Catalyzes an essential reaction for de novo glycine and purine synthesis, and for DNA precursor synthesis.</text>
</comment>
<dbReference type="GO" id="GO:0070401">
    <property type="term" value="F:NADP+ binding"/>
    <property type="evidence" value="ECO:0007669"/>
    <property type="project" value="UniProtKB-ARBA"/>
</dbReference>
<dbReference type="InterPro" id="IPR012259">
    <property type="entry name" value="DHFR"/>
</dbReference>
<dbReference type="GO" id="GO:0006730">
    <property type="term" value="P:one-carbon metabolic process"/>
    <property type="evidence" value="ECO:0007669"/>
    <property type="project" value="UniProtKB-KW"/>
</dbReference>
<dbReference type="AlphaFoldDB" id="A0A7W9MWE8"/>
<dbReference type="GO" id="GO:0046654">
    <property type="term" value="P:tetrahydrofolate biosynthetic process"/>
    <property type="evidence" value="ECO:0007669"/>
    <property type="project" value="UniProtKB-UniPathway"/>
</dbReference>
<evidence type="ECO:0000256" key="10">
    <source>
        <dbReference type="RuleBase" id="RU004474"/>
    </source>
</evidence>
<dbReference type="PROSITE" id="PS00075">
    <property type="entry name" value="DHFR_1"/>
    <property type="match status" value="1"/>
</dbReference>
<name>A0A7W9MWE8_9ACTN</name>
<evidence type="ECO:0000256" key="6">
    <source>
        <dbReference type="ARBA" id="ARBA00022857"/>
    </source>
</evidence>
<evidence type="ECO:0000313" key="13">
    <source>
        <dbReference type="Proteomes" id="UP000549971"/>
    </source>
</evidence>
<sequence>MSVVLIAAVGRNGVIGRDNDLPWRIREDLQHFKQLTLGHTLLMGRKTYDSIGRPLPGRRTVVITRQADWSAEGVEVVHTLDDALKLADGNDIYVAGGGEIYRLALPSADRLELTEVDQSPEGDVTFPAIDPGAWTETARDPRDGFTFVSYARSLS</sequence>
<keyword evidence="7 9" id="KW-0560">Oxidoreductase</keyword>
<keyword evidence="6 9" id="KW-0521">NADP</keyword>
<dbReference type="GO" id="GO:0046655">
    <property type="term" value="P:folic acid metabolic process"/>
    <property type="evidence" value="ECO:0007669"/>
    <property type="project" value="TreeGrafter"/>
</dbReference>
<dbReference type="EC" id="1.5.1.3" evidence="3 9"/>
<dbReference type="GO" id="GO:0046452">
    <property type="term" value="P:dihydrofolate metabolic process"/>
    <property type="evidence" value="ECO:0007669"/>
    <property type="project" value="TreeGrafter"/>
</dbReference>
<evidence type="ECO:0000256" key="3">
    <source>
        <dbReference type="ARBA" id="ARBA00012856"/>
    </source>
</evidence>
<keyword evidence="5 9" id="KW-0554">One-carbon metabolism</keyword>
<protein>
    <recommendedName>
        <fullName evidence="4 9">Dihydrofolate reductase</fullName>
        <ecNumber evidence="3 9">1.5.1.3</ecNumber>
    </recommendedName>
</protein>
<dbReference type="PANTHER" id="PTHR48069:SF3">
    <property type="entry name" value="DIHYDROFOLATE REDUCTASE"/>
    <property type="match status" value="1"/>
</dbReference>
<feature type="domain" description="DHFR" evidence="11">
    <location>
        <begin position="2"/>
        <end position="155"/>
    </location>
</feature>
<comment type="pathway">
    <text evidence="1 9">Cofactor biosynthesis; tetrahydrofolate biosynthesis; 5,6,7,8-tetrahydrofolate from 7,8-dihydrofolate: step 1/1.</text>
</comment>
<evidence type="ECO:0000256" key="5">
    <source>
        <dbReference type="ARBA" id="ARBA00022563"/>
    </source>
</evidence>
<dbReference type="RefSeq" id="WP_184798448.1">
    <property type="nucleotide sequence ID" value="NZ_JACHMY010000001.1"/>
</dbReference>
<dbReference type="PROSITE" id="PS51330">
    <property type="entry name" value="DHFR_2"/>
    <property type="match status" value="1"/>
</dbReference>
<dbReference type="InterPro" id="IPR024072">
    <property type="entry name" value="DHFR-like_dom_sf"/>
</dbReference>
<dbReference type="GO" id="GO:0004146">
    <property type="term" value="F:dihydrofolate reductase activity"/>
    <property type="evidence" value="ECO:0007669"/>
    <property type="project" value="UniProtKB-EC"/>
</dbReference>
<gene>
    <name evidence="12" type="ORF">HDA39_004727</name>
</gene>
<dbReference type="SUPFAM" id="SSF53597">
    <property type="entry name" value="Dihydrofolate reductase-like"/>
    <property type="match status" value="1"/>
</dbReference>
<evidence type="ECO:0000256" key="1">
    <source>
        <dbReference type="ARBA" id="ARBA00004903"/>
    </source>
</evidence>
<dbReference type="PIRSF" id="PIRSF000194">
    <property type="entry name" value="DHFR"/>
    <property type="match status" value="1"/>
</dbReference>
<accession>A0A7W9MWE8</accession>
<evidence type="ECO:0000256" key="4">
    <source>
        <dbReference type="ARBA" id="ARBA00018886"/>
    </source>
</evidence>
<comment type="catalytic activity">
    <reaction evidence="9">
        <text>(6S)-5,6,7,8-tetrahydrofolate + NADP(+) = 7,8-dihydrofolate + NADPH + H(+)</text>
        <dbReference type="Rhea" id="RHEA:15009"/>
        <dbReference type="ChEBI" id="CHEBI:15378"/>
        <dbReference type="ChEBI" id="CHEBI:57451"/>
        <dbReference type="ChEBI" id="CHEBI:57453"/>
        <dbReference type="ChEBI" id="CHEBI:57783"/>
        <dbReference type="ChEBI" id="CHEBI:58349"/>
        <dbReference type="EC" id="1.5.1.3"/>
    </reaction>
</comment>
<dbReference type="EMBL" id="JACHMY010000001">
    <property type="protein sequence ID" value="MBB5837993.1"/>
    <property type="molecule type" value="Genomic_DNA"/>
</dbReference>
<dbReference type="CDD" id="cd00209">
    <property type="entry name" value="DHFR"/>
    <property type="match status" value="1"/>
</dbReference>
<dbReference type="Pfam" id="PF00186">
    <property type="entry name" value="DHFR_1"/>
    <property type="match status" value="1"/>
</dbReference>
<dbReference type="Proteomes" id="UP000549971">
    <property type="component" value="Unassembled WGS sequence"/>
</dbReference>
<keyword evidence="13" id="KW-1185">Reference proteome</keyword>
<dbReference type="GO" id="GO:0005829">
    <property type="term" value="C:cytosol"/>
    <property type="evidence" value="ECO:0007669"/>
    <property type="project" value="TreeGrafter"/>
</dbReference>
<dbReference type="UniPathway" id="UPA00077">
    <property type="reaction ID" value="UER00158"/>
</dbReference>
<evidence type="ECO:0000256" key="9">
    <source>
        <dbReference type="PIRNR" id="PIRNR000194"/>
    </source>
</evidence>
<dbReference type="InterPro" id="IPR001796">
    <property type="entry name" value="DHFR_dom"/>
</dbReference>
<reference evidence="12 13" key="1">
    <citation type="submission" date="2020-08" db="EMBL/GenBank/DDBJ databases">
        <title>Sequencing the genomes of 1000 actinobacteria strains.</title>
        <authorList>
            <person name="Klenk H.-P."/>
        </authorList>
    </citation>
    <scope>NUCLEOTIDE SEQUENCE [LARGE SCALE GENOMIC DNA]</scope>
    <source>
        <strain evidence="12 13">DSM 28967</strain>
    </source>
</reference>
<evidence type="ECO:0000256" key="2">
    <source>
        <dbReference type="ARBA" id="ARBA00009539"/>
    </source>
</evidence>
<evidence type="ECO:0000256" key="7">
    <source>
        <dbReference type="ARBA" id="ARBA00023002"/>
    </source>
</evidence>
<comment type="caution">
    <text evidence="12">The sequence shown here is derived from an EMBL/GenBank/DDBJ whole genome shotgun (WGS) entry which is preliminary data.</text>
</comment>
<organism evidence="12 13">
    <name type="scientific">Kribbella italica</name>
    <dbReference type="NCBI Taxonomy" id="1540520"/>
    <lineage>
        <taxon>Bacteria</taxon>
        <taxon>Bacillati</taxon>
        <taxon>Actinomycetota</taxon>
        <taxon>Actinomycetes</taxon>
        <taxon>Propionibacteriales</taxon>
        <taxon>Kribbellaceae</taxon>
        <taxon>Kribbella</taxon>
    </lineage>
</organism>
<dbReference type="PRINTS" id="PR00070">
    <property type="entry name" value="DHFR"/>
</dbReference>
<dbReference type="FunFam" id="3.40.430.10:FF:000001">
    <property type="entry name" value="Dihydrofolate reductase"/>
    <property type="match status" value="1"/>
</dbReference>
<proteinExistence type="inferred from homology"/>
<evidence type="ECO:0000313" key="12">
    <source>
        <dbReference type="EMBL" id="MBB5837993.1"/>
    </source>
</evidence>
<dbReference type="InterPro" id="IPR017925">
    <property type="entry name" value="DHFR_CS"/>
</dbReference>
<evidence type="ECO:0000259" key="11">
    <source>
        <dbReference type="PROSITE" id="PS51330"/>
    </source>
</evidence>
<dbReference type="PANTHER" id="PTHR48069">
    <property type="entry name" value="DIHYDROFOLATE REDUCTASE"/>
    <property type="match status" value="1"/>
</dbReference>